<proteinExistence type="predicted"/>
<name>K9VCE2_9CYAN</name>
<dbReference type="RefSeq" id="WP_015174461.1">
    <property type="nucleotide sequence ID" value="NC_019729.1"/>
</dbReference>
<dbReference type="AlphaFoldDB" id="K9VCE2"/>
<dbReference type="KEGG" id="oni:Osc7112_0530"/>
<reference evidence="1 2" key="1">
    <citation type="submission" date="2012-05" db="EMBL/GenBank/DDBJ databases">
        <title>Finished chromosome of genome of Oscillatoria sp. PCC 7112.</title>
        <authorList>
            <consortium name="US DOE Joint Genome Institute"/>
            <person name="Gugger M."/>
            <person name="Coursin T."/>
            <person name="Rippka R."/>
            <person name="Tandeau De Marsac N."/>
            <person name="Huntemann M."/>
            <person name="Wei C.-L."/>
            <person name="Han J."/>
            <person name="Detter J.C."/>
            <person name="Han C."/>
            <person name="Tapia R."/>
            <person name="Davenport K."/>
            <person name="Daligault H."/>
            <person name="Erkkila T."/>
            <person name="Gu W."/>
            <person name="Munk A.C.C."/>
            <person name="Teshima H."/>
            <person name="Xu Y."/>
            <person name="Chain P."/>
            <person name="Chen A."/>
            <person name="Krypides N."/>
            <person name="Mavromatis K."/>
            <person name="Markowitz V."/>
            <person name="Szeto E."/>
            <person name="Ivanova N."/>
            <person name="Mikhailova N."/>
            <person name="Ovchinnikova G."/>
            <person name="Pagani I."/>
            <person name="Pati A."/>
            <person name="Goodwin L."/>
            <person name="Peters L."/>
            <person name="Pitluck S."/>
            <person name="Woyke T."/>
            <person name="Kerfeld C."/>
        </authorList>
    </citation>
    <scope>NUCLEOTIDE SEQUENCE [LARGE SCALE GENOMIC DNA]</scope>
    <source>
        <strain evidence="1 2">PCC 7112</strain>
    </source>
</reference>
<dbReference type="STRING" id="179408.Osc7112_0530"/>
<evidence type="ECO:0000313" key="2">
    <source>
        <dbReference type="Proteomes" id="UP000010478"/>
    </source>
</evidence>
<protein>
    <submittedName>
        <fullName evidence="1">Uncharacterized protein</fullName>
    </submittedName>
</protein>
<dbReference type="Proteomes" id="UP000010478">
    <property type="component" value="Chromosome"/>
</dbReference>
<gene>
    <name evidence="1" type="ORF">Osc7112_0530</name>
</gene>
<keyword evidence="2" id="KW-1185">Reference proteome</keyword>
<evidence type="ECO:0000313" key="1">
    <source>
        <dbReference type="EMBL" id="AFZ05127.1"/>
    </source>
</evidence>
<accession>K9VCE2</accession>
<dbReference type="HOGENOM" id="CLU_1480631_0_0_3"/>
<organism evidence="1 2">
    <name type="scientific">Phormidium nigroviride PCC 7112</name>
    <dbReference type="NCBI Taxonomy" id="179408"/>
    <lineage>
        <taxon>Bacteria</taxon>
        <taxon>Bacillati</taxon>
        <taxon>Cyanobacteriota</taxon>
        <taxon>Cyanophyceae</taxon>
        <taxon>Oscillatoriophycideae</taxon>
        <taxon>Oscillatoriales</taxon>
        <taxon>Oscillatoriaceae</taxon>
        <taxon>Phormidium</taxon>
    </lineage>
</organism>
<sequence>MLKKITAYTKKANSVTVVAVCLKSLIDNNSNLNEGGKIMANHELIELDHDPLEFLDGEGLATLVSPEGMTQVTRANEQMAATLELHEALSGCFSIIGPIAICYSKVSDGFKVCLKLAGLEVACANIGLNKCQTLQGNILLAKASIEVCLQGNCLTYKAQACYRTTPFTNWKCVSKSGTIICL</sequence>
<dbReference type="EMBL" id="CP003614">
    <property type="protein sequence ID" value="AFZ05127.1"/>
    <property type="molecule type" value="Genomic_DNA"/>
</dbReference>